<comment type="caution">
    <text evidence="2">The sequence shown here is derived from an EMBL/GenBank/DDBJ whole genome shotgun (WGS) entry which is preliminary data.</text>
</comment>
<organism evidence="2 3">
    <name type="scientific">Daphnia magna</name>
    <dbReference type="NCBI Taxonomy" id="35525"/>
    <lineage>
        <taxon>Eukaryota</taxon>
        <taxon>Metazoa</taxon>
        <taxon>Ecdysozoa</taxon>
        <taxon>Arthropoda</taxon>
        <taxon>Crustacea</taxon>
        <taxon>Branchiopoda</taxon>
        <taxon>Diplostraca</taxon>
        <taxon>Cladocera</taxon>
        <taxon>Anomopoda</taxon>
        <taxon>Daphniidae</taxon>
        <taxon>Daphnia</taxon>
    </lineage>
</organism>
<dbReference type="Proteomes" id="UP001234178">
    <property type="component" value="Unassembled WGS sequence"/>
</dbReference>
<keyword evidence="1" id="KW-0812">Transmembrane</keyword>
<evidence type="ECO:0000256" key="1">
    <source>
        <dbReference type="SAM" id="Phobius"/>
    </source>
</evidence>
<accession>A0ABQ9Z9K0</accession>
<feature type="transmembrane region" description="Helical" evidence="1">
    <location>
        <begin position="47"/>
        <end position="66"/>
    </location>
</feature>
<keyword evidence="1" id="KW-0472">Membrane</keyword>
<keyword evidence="1" id="KW-1133">Transmembrane helix</keyword>
<name>A0ABQ9Z9K0_9CRUS</name>
<gene>
    <name evidence="2" type="ORF">OUZ56_018685</name>
</gene>
<protein>
    <submittedName>
        <fullName evidence="2">Uncharacterized protein</fullName>
    </submittedName>
</protein>
<evidence type="ECO:0000313" key="3">
    <source>
        <dbReference type="Proteomes" id="UP001234178"/>
    </source>
</evidence>
<proteinExistence type="predicted"/>
<sequence length="76" mass="8422">MSFDFLVLVPNFGVLEVFLQGSCSSNLVESVGQNFYLFRSAVSETSFIWFSVVLSFWISLVLQLVLGCPGGFNALF</sequence>
<dbReference type="EMBL" id="JAOYFB010000003">
    <property type="protein sequence ID" value="KAK4009551.1"/>
    <property type="molecule type" value="Genomic_DNA"/>
</dbReference>
<evidence type="ECO:0000313" key="2">
    <source>
        <dbReference type="EMBL" id="KAK4009551.1"/>
    </source>
</evidence>
<keyword evidence="3" id="KW-1185">Reference proteome</keyword>
<reference evidence="2 3" key="1">
    <citation type="journal article" date="2023" name="Nucleic Acids Res.">
        <title>The hologenome of Daphnia magna reveals possible DNA methylation and microbiome-mediated evolution of the host genome.</title>
        <authorList>
            <person name="Chaturvedi A."/>
            <person name="Li X."/>
            <person name="Dhandapani V."/>
            <person name="Marshall H."/>
            <person name="Kissane S."/>
            <person name="Cuenca-Cambronero M."/>
            <person name="Asole G."/>
            <person name="Calvet F."/>
            <person name="Ruiz-Romero M."/>
            <person name="Marangio P."/>
            <person name="Guigo R."/>
            <person name="Rago D."/>
            <person name="Mirbahai L."/>
            <person name="Eastwood N."/>
            <person name="Colbourne J.K."/>
            <person name="Zhou J."/>
            <person name="Mallon E."/>
            <person name="Orsini L."/>
        </authorList>
    </citation>
    <scope>NUCLEOTIDE SEQUENCE [LARGE SCALE GENOMIC DNA]</scope>
    <source>
        <strain evidence="2">LRV0_1</strain>
    </source>
</reference>